<evidence type="ECO:0000313" key="1">
    <source>
        <dbReference type="EMBL" id="AGM15619.1"/>
    </source>
</evidence>
<name>A0AC59EXI0_9VIRU</name>
<accession>A0AC59EXI0</accession>
<gene>
    <name evidence="1" type="ORF">PGCG_00308</name>
</gene>
<reference evidence="1 2" key="1">
    <citation type="journal article" date="2013" name="Proc. Natl. Acad. Sci. U.S.A.">
        <title>Genome of Phaeocystis globosa virus PgV-16T highlights the common ancestry of the largest known DNA viruses infecting eukaryotes.</title>
        <authorList>
            <person name="Santini S."/>
            <person name="Jeudy S."/>
            <person name="Bartoli J."/>
            <person name="Poirot O."/>
            <person name="Lescot M."/>
            <person name="Abergel C."/>
            <person name="Barbe V."/>
            <person name="Wommack K.E."/>
            <person name="Noordeloos A.A."/>
            <person name="Brussaard C.P."/>
            <person name="Claverie J.M."/>
        </authorList>
    </citation>
    <scope>NUCLEOTIDE SEQUENCE [LARGE SCALE GENOMIC DNA]</scope>
    <source>
        <strain evidence="1 2">16T</strain>
    </source>
</reference>
<evidence type="ECO:0000313" key="2">
    <source>
        <dbReference type="Proteomes" id="UP000204225"/>
    </source>
</evidence>
<keyword evidence="2" id="KW-1185">Reference proteome</keyword>
<organism evidence="1 2">
    <name type="scientific">Phaeocystis globosa virus PgV-16T</name>
    <dbReference type="NCBI Taxonomy" id="3071227"/>
    <lineage>
        <taxon>Viruses</taxon>
        <taxon>Varidnaviria</taxon>
        <taxon>Bamfordvirae</taxon>
        <taxon>Nucleocytoviricota</taxon>
        <taxon>Megaviricetes</taxon>
        <taxon>Imitervirales</taxon>
        <taxon>Mesomimiviridae</taxon>
        <taxon>Tethysvirus</taxon>
        <taxon>Tethysvirus hollandense</taxon>
    </lineage>
</organism>
<dbReference type="EMBL" id="KC662249">
    <property type="protein sequence ID" value="AGM15619.1"/>
    <property type="molecule type" value="Genomic_DNA"/>
</dbReference>
<dbReference type="Proteomes" id="UP000204225">
    <property type="component" value="Segment"/>
</dbReference>
<proteinExistence type="predicted"/>
<sequence length="362" mass="42803">MDSYDADDEITEIDDVRTEFKNITFSKYQKSKAKQELIKCIYDNKIENANYWTAEFICAGHYLDLWEIIILYATRYIHSGNPKLPIYLNMRFDNFSSIINTGYTNDMLILRNNSKIRNLFSEIICILCYSTKKQTYQQIKLNKLEEFDLINLSSKFKAPNISFVETIFKDDDPTELLIPVNELIYSITTGNMIDACYWYEWIIEYENICKKKKKQCICQARSYAPEGSYNDIIWIIWDILFHYADPENSVSKNTTNLPLMNKIIKSLYSVFIIKYKSTCRTKRKYIIYYAFSILTDNINYDIALINESNKDKIKVIVEKIDNVYRDIKKNEETPADDPDNPFKPKKSNIQKTIEKMEIMSNF</sequence>
<protein>
    <submittedName>
        <fullName evidence="1">Uncharacterized protein</fullName>
    </submittedName>
</protein>